<evidence type="ECO:0000256" key="5">
    <source>
        <dbReference type="ARBA" id="ARBA00022759"/>
    </source>
</evidence>
<protein>
    <recommendedName>
        <fullName evidence="1">RNA-directed DNA polymerase</fullName>
        <ecNumber evidence="1">2.7.7.49</ecNumber>
    </recommendedName>
</protein>
<accession>A0A7I4Z016</accession>
<keyword evidence="8" id="KW-0479">Metal-binding</keyword>
<evidence type="ECO:0000256" key="6">
    <source>
        <dbReference type="ARBA" id="ARBA00022801"/>
    </source>
</evidence>
<dbReference type="GO" id="GO:0004519">
    <property type="term" value="F:endonuclease activity"/>
    <property type="evidence" value="ECO:0007669"/>
    <property type="project" value="UniProtKB-KW"/>
</dbReference>
<dbReference type="GO" id="GO:0019899">
    <property type="term" value="F:enzyme binding"/>
    <property type="evidence" value="ECO:0007669"/>
    <property type="project" value="UniProtKB-ARBA"/>
</dbReference>
<dbReference type="GO" id="GO:0003676">
    <property type="term" value="F:nucleic acid binding"/>
    <property type="evidence" value="ECO:0007669"/>
    <property type="project" value="InterPro"/>
</dbReference>
<organism evidence="12 13">
    <name type="scientific">Haemonchus contortus</name>
    <name type="common">Barber pole worm</name>
    <dbReference type="NCBI Taxonomy" id="6289"/>
    <lineage>
        <taxon>Eukaryota</taxon>
        <taxon>Metazoa</taxon>
        <taxon>Ecdysozoa</taxon>
        <taxon>Nematoda</taxon>
        <taxon>Chromadorea</taxon>
        <taxon>Rhabditida</taxon>
        <taxon>Rhabditina</taxon>
        <taxon>Rhabditomorpha</taxon>
        <taxon>Strongyloidea</taxon>
        <taxon>Trichostrongylidae</taxon>
        <taxon>Haemonchus</taxon>
    </lineage>
</organism>
<reference evidence="13" key="1">
    <citation type="submission" date="2020-12" db="UniProtKB">
        <authorList>
            <consortium name="WormBaseParasite"/>
        </authorList>
    </citation>
    <scope>IDENTIFICATION</scope>
    <source>
        <strain evidence="13">MHco3</strain>
    </source>
</reference>
<dbReference type="Gene3D" id="4.10.60.10">
    <property type="entry name" value="Zinc finger, CCHC-type"/>
    <property type="match status" value="1"/>
</dbReference>
<dbReference type="SUPFAM" id="SSF57756">
    <property type="entry name" value="Retrovirus zinc finger-like domains"/>
    <property type="match status" value="1"/>
</dbReference>
<evidence type="ECO:0000256" key="4">
    <source>
        <dbReference type="ARBA" id="ARBA00022722"/>
    </source>
</evidence>
<dbReference type="FunFam" id="3.30.70.270:FF:000020">
    <property type="entry name" value="Transposon Tf2-6 polyprotein-like Protein"/>
    <property type="match status" value="1"/>
</dbReference>
<dbReference type="Pfam" id="PF00078">
    <property type="entry name" value="RVT_1"/>
    <property type="match status" value="1"/>
</dbReference>
<evidence type="ECO:0000313" key="13">
    <source>
        <dbReference type="WBParaSite" id="HCON_00163730-00001"/>
    </source>
</evidence>
<evidence type="ECO:0000256" key="1">
    <source>
        <dbReference type="ARBA" id="ARBA00012493"/>
    </source>
</evidence>
<dbReference type="OrthoDB" id="5865526at2759"/>
<proteinExistence type="predicted"/>
<evidence type="ECO:0000259" key="10">
    <source>
        <dbReference type="PROSITE" id="PS50158"/>
    </source>
</evidence>
<dbReference type="InterPro" id="IPR043128">
    <property type="entry name" value="Rev_trsase/Diguanyl_cyclase"/>
</dbReference>
<dbReference type="GO" id="GO:0008270">
    <property type="term" value="F:zinc ion binding"/>
    <property type="evidence" value="ECO:0007669"/>
    <property type="project" value="UniProtKB-KW"/>
</dbReference>
<keyword evidence="7" id="KW-0695">RNA-directed DNA polymerase</keyword>
<dbReference type="SMART" id="SM00343">
    <property type="entry name" value="ZnF_C2HC"/>
    <property type="match status" value="1"/>
</dbReference>
<dbReference type="GO" id="GO:0003964">
    <property type="term" value="F:RNA-directed DNA polymerase activity"/>
    <property type="evidence" value="ECO:0007669"/>
    <property type="project" value="UniProtKB-KW"/>
</dbReference>
<evidence type="ECO:0000313" key="12">
    <source>
        <dbReference type="Proteomes" id="UP000025227"/>
    </source>
</evidence>
<dbReference type="Pfam" id="PF17917">
    <property type="entry name" value="RT_RNaseH"/>
    <property type="match status" value="1"/>
</dbReference>
<keyword evidence="8" id="KW-0863">Zinc-finger</keyword>
<name>A0A7I4Z016_HAECO</name>
<dbReference type="PANTHER" id="PTHR37984:SF5">
    <property type="entry name" value="PROTEIN NYNRIN-LIKE"/>
    <property type="match status" value="1"/>
</dbReference>
<dbReference type="PROSITE" id="PS50158">
    <property type="entry name" value="ZF_CCHC"/>
    <property type="match status" value="1"/>
</dbReference>
<dbReference type="Gene3D" id="3.30.70.270">
    <property type="match status" value="2"/>
</dbReference>
<evidence type="ECO:0000256" key="2">
    <source>
        <dbReference type="ARBA" id="ARBA00022679"/>
    </source>
</evidence>
<evidence type="ECO:0000256" key="8">
    <source>
        <dbReference type="PROSITE-ProRule" id="PRU00047"/>
    </source>
</evidence>
<dbReference type="InterPro" id="IPR041373">
    <property type="entry name" value="RT_RNaseH"/>
</dbReference>
<feature type="domain" description="Reverse transcriptase" evidence="11">
    <location>
        <begin position="871"/>
        <end position="1050"/>
    </location>
</feature>
<dbReference type="Proteomes" id="UP000025227">
    <property type="component" value="Unplaced"/>
</dbReference>
<dbReference type="GO" id="GO:0005737">
    <property type="term" value="C:cytoplasm"/>
    <property type="evidence" value="ECO:0007669"/>
    <property type="project" value="UniProtKB-ARBA"/>
</dbReference>
<dbReference type="SUPFAM" id="SSF56672">
    <property type="entry name" value="DNA/RNA polymerases"/>
    <property type="match status" value="1"/>
</dbReference>
<dbReference type="InterPro" id="IPR043502">
    <property type="entry name" value="DNA/RNA_pol_sf"/>
</dbReference>
<dbReference type="InterPro" id="IPR000477">
    <property type="entry name" value="RT_dom"/>
</dbReference>
<keyword evidence="12" id="KW-1185">Reference proteome</keyword>
<sequence>MVVCREQRAPMQREMVEEDINEVLMEEQQNTPPEVSNPESISMESCGNWSDCVKVVREARERALMMLAKAKIAKEVKGGLEKEWALVGEAIEKLVNEIIHVPALPKELIKGIAETFTQRGIESEEEWEEYIKTVEKDGELISELCEMFETDIFQLKHAIEERCRKTHNEEDPSARRGKQVKCEHAVQNMSADSRNIAFQETACPTGPTSACSWQKHGTTQRATAAHVDTGTDANVHLVNYLRAMACADPGVYKGSRGENFQEFVRKFKRKYGGVISCEETLIEILGDDHLAGRAKNIFTSLPSAVKEGGLEVVTREMARLLACDSTARRMRALTELKNLRIRPGQEVAEFCVVLEKIGKQAYPERTTEDRSMEYAQILLDNLSAWPEHVQLIGALHRVEPNKAYEEIKQLAISIEQSKIVLGTNRKSPLSWKTRYTHYQSGREQKPPDCTVGRSMDFDRMVDEGQEARSRNRVNLPSPGNPRRERDSQKEQSKKCYHCSRFGHFARECPTRAVRVNSTAQRNVQVRDKEAKMSSIIEECRSLGMATQEDTGASDLFGTQILMEINLLEESYKALVDTRSMISIIPTGVLAKAQERGFDVDTLSVVPKAKLRPVFDASNNRMNFEGAVYIQVDTKSGHSGLIPFHISPTKEAEVIIGTNALSRLGVEVSINRECKPKEELNEVNKGNLVVVMKRLYIPPHNVSLVPVKCEGDLGNDKERVIWPCKQGVEPGVYLIKDRETTISVFNTGTDPLILKEGEIVGHWETDKWHDQWEDLNPLLSDKVDHELSGNERLQKLEELLSANTEAQKLDEKVNFLLKKYQGTFSISDRELTQTNLVKMTIDTGECAPIKMRARPVPLGLRPKLKELLTDLLERKVIEHSKSEWAFPIVLVEKKDGSIRLCVDYRELNKKIKLDAYPLPSIEALLQSLSGKRFFSTLDMCSGYWQIPLADDAKEKSAFATPEGLDQFRVTPFGLSTSPPVFQRLMNTVLGDLLGCEVFCYIDDIMVSTTSKQRHLQLLEEVFQRLTKAGLRLKAQKCHLLKSKVAFLGHVIDGDGVHMDPEKVSVIQDYPVPQTVKQLRSFLGMASFYRKFCLSFSKQASCLFSLTSSKKKWSWEKDYQEAFQKMKDMICSAPVLKQPDVDAARSGTKPFCICTDASTYGLGAVLSREGEDKQIHPIFFASKSLSKAERRYHVTDLEALAVVFAVRRFHMSIYGLPTIVMTDHQPLTALFKRTNVSPRILRWSLELQRYNLEIRYVKGKANVVADALSRSVPTAMELESLEGENEAVVNAATVEEESEWMKELRNDPQLGELIDMIEKEEWDEEVRMTGEK</sequence>
<dbReference type="Gene3D" id="3.10.10.10">
    <property type="entry name" value="HIV Type 1 Reverse Transcriptase, subunit A, domain 1"/>
    <property type="match status" value="1"/>
</dbReference>
<keyword evidence="8" id="KW-0862">Zinc</keyword>
<dbReference type="CDD" id="cd01647">
    <property type="entry name" value="RT_LTR"/>
    <property type="match status" value="1"/>
</dbReference>
<feature type="region of interest" description="Disordered" evidence="9">
    <location>
        <begin position="463"/>
        <end position="492"/>
    </location>
</feature>
<dbReference type="InterPro" id="IPR050951">
    <property type="entry name" value="Retrovirus_Pol_polyprotein"/>
</dbReference>
<dbReference type="FunFam" id="3.10.20.370:FF:000001">
    <property type="entry name" value="Retrovirus-related Pol polyprotein from transposon 17.6-like protein"/>
    <property type="match status" value="1"/>
</dbReference>
<keyword evidence="5" id="KW-0255">Endonuclease</keyword>
<keyword evidence="4" id="KW-0540">Nuclease</keyword>
<feature type="domain" description="CCHC-type" evidence="10">
    <location>
        <begin position="494"/>
        <end position="509"/>
    </location>
</feature>
<evidence type="ECO:0000256" key="7">
    <source>
        <dbReference type="ARBA" id="ARBA00022918"/>
    </source>
</evidence>
<keyword evidence="3" id="KW-0548">Nucleotidyltransferase</keyword>
<dbReference type="EC" id="2.7.7.49" evidence="1"/>
<dbReference type="InterPro" id="IPR001878">
    <property type="entry name" value="Znf_CCHC"/>
</dbReference>
<dbReference type="PROSITE" id="PS50878">
    <property type="entry name" value="RT_POL"/>
    <property type="match status" value="1"/>
</dbReference>
<dbReference type="Pfam" id="PF00098">
    <property type="entry name" value="zf-CCHC"/>
    <property type="match status" value="1"/>
</dbReference>
<keyword evidence="2" id="KW-0808">Transferase</keyword>
<dbReference type="InterPro" id="IPR036875">
    <property type="entry name" value="Znf_CCHC_sf"/>
</dbReference>
<dbReference type="PANTHER" id="PTHR37984">
    <property type="entry name" value="PROTEIN CBG26694"/>
    <property type="match status" value="1"/>
</dbReference>
<keyword evidence="6" id="KW-0378">Hydrolase</keyword>
<feature type="compositionally biased region" description="Basic and acidic residues" evidence="9">
    <location>
        <begin position="481"/>
        <end position="492"/>
    </location>
</feature>
<evidence type="ECO:0000256" key="9">
    <source>
        <dbReference type="SAM" id="MobiDB-lite"/>
    </source>
</evidence>
<dbReference type="WBParaSite" id="HCON_00163730-00001">
    <property type="protein sequence ID" value="HCON_00163730-00001"/>
    <property type="gene ID" value="HCON_00163730"/>
</dbReference>
<dbReference type="CDD" id="cd09274">
    <property type="entry name" value="RNase_HI_RT_Ty3"/>
    <property type="match status" value="1"/>
</dbReference>
<evidence type="ECO:0000256" key="3">
    <source>
        <dbReference type="ARBA" id="ARBA00022695"/>
    </source>
</evidence>
<evidence type="ECO:0000259" key="11">
    <source>
        <dbReference type="PROSITE" id="PS50878"/>
    </source>
</evidence>
<dbReference type="GO" id="GO:0016787">
    <property type="term" value="F:hydrolase activity"/>
    <property type="evidence" value="ECO:0007669"/>
    <property type="project" value="UniProtKB-KW"/>
</dbReference>